<feature type="domain" description="Thoeris anti-defense 2-like" evidence="1">
    <location>
        <begin position="30"/>
        <end position="93"/>
    </location>
</feature>
<dbReference type="Pfam" id="PF11195">
    <property type="entry name" value="Tad2-like"/>
    <property type="match status" value="1"/>
</dbReference>
<evidence type="ECO:0000313" key="4">
    <source>
        <dbReference type="Proteomes" id="UP001220225"/>
    </source>
</evidence>
<proteinExistence type="predicted"/>
<evidence type="ECO:0000259" key="2">
    <source>
        <dbReference type="Pfam" id="PF25136"/>
    </source>
</evidence>
<feature type="domain" description="DUF7823" evidence="2">
    <location>
        <begin position="134"/>
        <end position="239"/>
    </location>
</feature>
<comment type="caution">
    <text evidence="3">The sequence shown here is derived from an EMBL/GenBank/DDBJ whole genome shotgun (WGS) entry which is preliminary data.</text>
</comment>
<reference evidence="3 4" key="1">
    <citation type="submission" date="2023-02" db="EMBL/GenBank/DDBJ databases">
        <title>Entomopathogenic bacteria.</title>
        <authorList>
            <person name="Machado R.A."/>
        </authorList>
    </citation>
    <scope>NUCLEOTIDE SEQUENCE [LARGE SCALE GENOMIC DNA]</scope>
    <source>
        <strain evidence="3 4">XENO-2</strain>
    </source>
</reference>
<protein>
    <submittedName>
        <fullName evidence="3">DUF2829 domain-containing protein</fullName>
    </submittedName>
</protein>
<evidence type="ECO:0000313" key="3">
    <source>
        <dbReference type="EMBL" id="MDC9598538.1"/>
    </source>
</evidence>
<keyword evidence="4" id="KW-1185">Reference proteome</keyword>
<gene>
    <name evidence="3" type="ORF">PSI14_17265</name>
</gene>
<dbReference type="EMBL" id="JAQRFN010000032">
    <property type="protein sequence ID" value="MDC9598538.1"/>
    <property type="molecule type" value="Genomic_DNA"/>
</dbReference>
<evidence type="ECO:0000259" key="1">
    <source>
        <dbReference type="Pfam" id="PF11195"/>
    </source>
</evidence>
<dbReference type="Pfam" id="PF25136">
    <property type="entry name" value="DUF7823"/>
    <property type="match status" value="1"/>
</dbReference>
<organism evidence="3 4">
    <name type="scientific">Xenorhabdus anantnagensis</name>
    <dbReference type="NCBI Taxonomy" id="3025875"/>
    <lineage>
        <taxon>Bacteria</taxon>
        <taxon>Pseudomonadati</taxon>
        <taxon>Pseudomonadota</taxon>
        <taxon>Gammaproteobacteria</taxon>
        <taxon>Enterobacterales</taxon>
        <taxon>Morganellaceae</taxon>
        <taxon>Xenorhabdus</taxon>
    </lineage>
</organism>
<sequence>MSEVNKPESSADLKCPFNPDQYNLSAPVGSFPWALSQMFLGNKLHRSDWAPNTYVYHSDATKDRPLYISSLGKNCDYPWSPEQQDMIACDWTLLKPETGKPILSFLIASRKSQRALSWGGSSWGYYGNNIYFLFGGLHINQNTINIKRMMEFYWTEPANFISLAFTTDNNKKISQDIYNLMNNKYLYVTVGSNTSYNLGQTGIWGTTSYFSVKIKGAEAQKLGAILKQEFTPFFSLTWRDN</sequence>
<dbReference type="InterPro" id="IPR056725">
    <property type="entry name" value="DUF7823"/>
</dbReference>
<dbReference type="InterPro" id="IPR021361">
    <property type="entry name" value="Tad2-like_dom"/>
</dbReference>
<name>A0ABT5LXK2_9GAMM</name>
<dbReference type="RefSeq" id="WP_273577102.1">
    <property type="nucleotide sequence ID" value="NZ_JAQRFN010000032.1"/>
</dbReference>
<dbReference type="Proteomes" id="UP001220225">
    <property type="component" value="Unassembled WGS sequence"/>
</dbReference>
<accession>A0ABT5LXK2</accession>